<comment type="similarity">
    <text evidence="1">In the C-terminal section; belongs to the class-I pyridoxal-phosphate-dependent aminotransferase family.</text>
</comment>
<dbReference type="SMART" id="SM00345">
    <property type="entry name" value="HTH_GNTR"/>
    <property type="match status" value="1"/>
</dbReference>
<keyword evidence="8" id="KW-1185">Reference proteome</keyword>
<evidence type="ECO:0000256" key="4">
    <source>
        <dbReference type="ARBA" id="ARBA00023125"/>
    </source>
</evidence>
<evidence type="ECO:0000256" key="2">
    <source>
        <dbReference type="ARBA" id="ARBA00022898"/>
    </source>
</evidence>
<dbReference type="InterPro" id="IPR015421">
    <property type="entry name" value="PyrdxlP-dep_Trfase_major"/>
</dbReference>
<dbReference type="OrthoDB" id="9808770at2"/>
<keyword evidence="7" id="KW-0032">Aminotransferase</keyword>
<evidence type="ECO:0000256" key="1">
    <source>
        <dbReference type="ARBA" id="ARBA00005384"/>
    </source>
</evidence>
<keyword evidence="7" id="KW-0808">Transferase</keyword>
<dbReference type="CDD" id="cd00609">
    <property type="entry name" value="AAT_like"/>
    <property type="match status" value="1"/>
</dbReference>
<keyword evidence="2" id="KW-0663">Pyridoxal phosphate</keyword>
<dbReference type="PROSITE" id="PS50949">
    <property type="entry name" value="HTH_GNTR"/>
    <property type="match status" value="1"/>
</dbReference>
<dbReference type="InterPro" id="IPR004839">
    <property type="entry name" value="Aminotransferase_I/II_large"/>
</dbReference>
<dbReference type="InterPro" id="IPR036390">
    <property type="entry name" value="WH_DNA-bd_sf"/>
</dbReference>
<evidence type="ECO:0000256" key="3">
    <source>
        <dbReference type="ARBA" id="ARBA00023015"/>
    </source>
</evidence>
<protein>
    <submittedName>
        <fullName evidence="7">PLP-dependent aminotransferase family protein</fullName>
    </submittedName>
</protein>
<dbReference type="GO" id="GO:0003700">
    <property type="term" value="F:DNA-binding transcription factor activity"/>
    <property type="evidence" value="ECO:0007669"/>
    <property type="project" value="InterPro"/>
</dbReference>
<dbReference type="InterPro" id="IPR000524">
    <property type="entry name" value="Tscrpt_reg_HTH_GntR"/>
</dbReference>
<dbReference type="Pfam" id="PF00392">
    <property type="entry name" value="GntR"/>
    <property type="match status" value="1"/>
</dbReference>
<dbReference type="SUPFAM" id="SSF46785">
    <property type="entry name" value="Winged helix' DNA-binding domain"/>
    <property type="match status" value="1"/>
</dbReference>
<evidence type="ECO:0000259" key="6">
    <source>
        <dbReference type="PROSITE" id="PS50949"/>
    </source>
</evidence>
<evidence type="ECO:0000313" key="8">
    <source>
        <dbReference type="Proteomes" id="UP000281128"/>
    </source>
</evidence>
<dbReference type="InterPro" id="IPR015424">
    <property type="entry name" value="PyrdxlP-dep_Trfase"/>
</dbReference>
<dbReference type="EMBL" id="RAPE01000005">
    <property type="protein sequence ID" value="RKF12853.1"/>
    <property type="molecule type" value="Genomic_DNA"/>
</dbReference>
<keyword evidence="3" id="KW-0805">Transcription regulation</keyword>
<dbReference type="GO" id="GO:0003677">
    <property type="term" value="F:DNA binding"/>
    <property type="evidence" value="ECO:0007669"/>
    <property type="project" value="UniProtKB-KW"/>
</dbReference>
<evidence type="ECO:0000256" key="5">
    <source>
        <dbReference type="ARBA" id="ARBA00023163"/>
    </source>
</evidence>
<dbReference type="PRINTS" id="PR00035">
    <property type="entry name" value="HTHGNTR"/>
</dbReference>
<dbReference type="Proteomes" id="UP000281128">
    <property type="component" value="Unassembled WGS sequence"/>
</dbReference>
<sequence>MQVVLAINPDDTRTLQTQVYEEFRKLILDGILPSGAPVPGSRTLSEQLGVSRNTVIIAYEKLLSEGYIESRANVGTFVSTNLPEASMRAAGFAAGDALTPQDTPFRPEIAPPSRIQKVRNPKDTRLTTDFWIGGTEPKAFPAREWRRTLEAKLRYGGGRIACYTDPQGLPELRQAITDHIGPARGISAEPDDIVITGGTQDSMSLIARAFAGRHRAFLHEDPTYQGARFLFHALGYACTPVPIDRHGIEVDKLPDTGPSLLYVTPSHQFPIGVTMSLERRLRLLDWAVRTDSLIIEDDYDGEFRYEGAPLSALRGLDRSGHVLYLGTFAKSFGPGLRLGFVIASPGTRRLLSDWKQLFSNGAPWLEQAAMADFMGNGGFRRHLRRIRAIYMARRDVLLEEIAQLFPGSETFGHRAGMHLSWRLPQPDAAERLQKLAALQRIGVHLPGTSASWISPRNRRHRDHLLMGYAAVDEKRIRLAMAALAGCMQEGARTQ</sequence>
<dbReference type="InterPro" id="IPR051446">
    <property type="entry name" value="HTH_trans_reg/aminotransferase"/>
</dbReference>
<reference evidence="7 8" key="1">
    <citation type="submission" date="2018-09" db="EMBL/GenBank/DDBJ databases">
        <title>Roseovarius spongiae sp. nov., isolated from a marine sponge.</title>
        <authorList>
            <person name="Zhuang L."/>
            <person name="Luo L."/>
        </authorList>
    </citation>
    <scope>NUCLEOTIDE SEQUENCE [LARGE SCALE GENOMIC DNA]</scope>
    <source>
        <strain evidence="7 8">HN-E21</strain>
    </source>
</reference>
<keyword evidence="4" id="KW-0238">DNA-binding</keyword>
<gene>
    <name evidence="7" type="ORF">D6850_15185</name>
</gene>
<dbReference type="Gene3D" id="1.10.10.10">
    <property type="entry name" value="Winged helix-like DNA-binding domain superfamily/Winged helix DNA-binding domain"/>
    <property type="match status" value="1"/>
</dbReference>
<dbReference type="Gene3D" id="3.40.640.10">
    <property type="entry name" value="Type I PLP-dependent aspartate aminotransferase-like (Major domain)"/>
    <property type="match status" value="1"/>
</dbReference>
<feature type="domain" description="HTH gntR-type" evidence="6">
    <location>
        <begin position="13"/>
        <end position="81"/>
    </location>
</feature>
<organism evidence="7 8">
    <name type="scientific">Roseovarius spongiae</name>
    <dbReference type="NCBI Taxonomy" id="2320272"/>
    <lineage>
        <taxon>Bacteria</taxon>
        <taxon>Pseudomonadati</taxon>
        <taxon>Pseudomonadota</taxon>
        <taxon>Alphaproteobacteria</taxon>
        <taxon>Rhodobacterales</taxon>
        <taxon>Roseobacteraceae</taxon>
        <taxon>Roseovarius</taxon>
    </lineage>
</organism>
<name>A0A3A8AQL8_9RHOB</name>
<dbReference type="SUPFAM" id="SSF53383">
    <property type="entry name" value="PLP-dependent transferases"/>
    <property type="match status" value="1"/>
</dbReference>
<dbReference type="GO" id="GO:0030170">
    <property type="term" value="F:pyridoxal phosphate binding"/>
    <property type="evidence" value="ECO:0007669"/>
    <property type="project" value="InterPro"/>
</dbReference>
<dbReference type="CDD" id="cd07377">
    <property type="entry name" value="WHTH_GntR"/>
    <property type="match status" value="1"/>
</dbReference>
<dbReference type="AlphaFoldDB" id="A0A3A8AQL8"/>
<dbReference type="InterPro" id="IPR036388">
    <property type="entry name" value="WH-like_DNA-bd_sf"/>
</dbReference>
<evidence type="ECO:0000313" key="7">
    <source>
        <dbReference type="EMBL" id="RKF12853.1"/>
    </source>
</evidence>
<dbReference type="Pfam" id="PF00155">
    <property type="entry name" value="Aminotran_1_2"/>
    <property type="match status" value="1"/>
</dbReference>
<dbReference type="PANTHER" id="PTHR46577">
    <property type="entry name" value="HTH-TYPE TRANSCRIPTIONAL REGULATORY PROTEIN GABR"/>
    <property type="match status" value="1"/>
</dbReference>
<comment type="caution">
    <text evidence="7">The sequence shown here is derived from an EMBL/GenBank/DDBJ whole genome shotgun (WGS) entry which is preliminary data.</text>
</comment>
<proteinExistence type="inferred from homology"/>
<accession>A0A3A8AQL8</accession>
<keyword evidence="5" id="KW-0804">Transcription</keyword>
<dbReference type="GO" id="GO:0008483">
    <property type="term" value="F:transaminase activity"/>
    <property type="evidence" value="ECO:0007669"/>
    <property type="project" value="UniProtKB-KW"/>
</dbReference>
<dbReference type="PANTHER" id="PTHR46577:SF1">
    <property type="entry name" value="HTH-TYPE TRANSCRIPTIONAL REGULATORY PROTEIN GABR"/>
    <property type="match status" value="1"/>
</dbReference>